<proteinExistence type="inferred from homology"/>
<dbReference type="RefSeq" id="WP_081204761.1">
    <property type="nucleotide sequence ID" value="NZ_FOCZ01000004.1"/>
</dbReference>
<dbReference type="Proteomes" id="UP000192610">
    <property type="component" value="Unassembled WGS sequence"/>
</dbReference>
<evidence type="ECO:0000313" key="4">
    <source>
        <dbReference type="Proteomes" id="UP000192610"/>
    </source>
</evidence>
<dbReference type="EMBL" id="LVXG01000082">
    <property type="protein sequence ID" value="OQP38754.1"/>
    <property type="molecule type" value="Genomic_DNA"/>
</dbReference>
<dbReference type="PANTHER" id="PTHR43569:SF2">
    <property type="entry name" value="AMIDOHYDROLASE-RELATED DOMAIN-CONTAINING PROTEIN"/>
    <property type="match status" value="1"/>
</dbReference>
<evidence type="ECO:0000313" key="3">
    <source>
        <dbReference type="EMBL" id="OQP38754.1"/>
    </source>
</evidence>
<sequence>MEIIDAHVHIWNFEKAEYDWLKNDTSILNRNYEIEELLAQVQHTAITGGVLVQAANTYEETNYMLQVANATGWVKGVVGWMPLQDPAFTATAIREYLGNPYFKGVRHLIHDEPDPQWLLQPTVIQSLSVLAAYDVPYDVVGVTPQHLISALEVAQKVPELRLMIDHMNQPPIASGEQFGEWGELMKTAASHKNIYVKISGLGTCSKKGAGWTADDIQPYTEFVLEHFGENRCCCGGDWPVSLLAGNYNNTWQQYVKVLSGVLKDAALQKVLSTNAISFYNL</sequence>
<evidence type="ECO:0000259" key="2">
    <source>
        <dbReference type="Pfam" id="PF04909"/>
    </source>
</evidence>
<dbReference type="InterPro" id="IPR006680">
    <property type="entry name" value="Amidohydro-rel"/>
</dbReference>
<dbReference type="InterPro" id="IPR052350">
    <property type="entry name" value="Metallo-dep_Lactonases"/>
</dbReference>
<dbReference type="OrthoDB" id="5450317at2"/>
<reference evidence="4" key="1">
    <citation type="submission" date="2016-04" db="EMBL/GenBank/DDBJ databases">
        <authorList>
            <person name="Chen L."/>
            <person name="Zhuang W."/>
            <person name="Wang G."/>
        </authorList>
    </citation>
    <scope>NUCLEOTIDE SEQUENCE [LARGE SCALE GENOMIC DNA]</scope>
    <source>
        <strain evidence="4">17621</strain>
    </source>
</reference>
<evidence type="ECO:0000256" key="1">
    <source>
        <dbReference type="ARBA" id="ARBA00038310"/>
    </source>
</evidence>
<name>A0A1V9DYB2_9BACT</name>
<dbReference type="AlphaFoldDB" id="A0A1V9DYB2"/>
<dbReference type="GO" id="GO:0016787">
    <property type="term" value="F:hydrolase activity"/>
    <property type="evidence" value="ECO:0007669"/>
    <property type="project" value="UniProtKB-KW"/>
</dbReference>
<keyword evidence="3" id="KW-0378">Hydrolase</keyword>
<feature type="domain" description="Amidohydrolase-related" evidence="2">
    <location>
        <begin position="4"/>
        <end position="281"/>
    </location>
</feature>
<dbReference type="PANTHER" id="PTHR43569">
    <property type="entry name" value="AMIDOHYDROLASE"/>
    <property type="match status" value="1"/>
</dbReference>
<organism evidence="3 4">
    <name type="scientific">Niastella yeongjuensis</name>
    <dbReference type="NCBI Taxonomy" id="354355"/>
    <lineage>
        <taxon>Bacteria</taxon>
        <taxon>Pseudomonadati</taxon>
        <taxon>Bacteroidota</taxon>
        <taxon>Chitinophagia</taxon>
        <taxon>Chitinophagales</taxon>
        <taxon>Chitinophagaceae</taxon>
        <taxon>Niastella</taxon>
    </lineage>
</organism>
<dbReference type="InterPro" id="IPR032466">
    <property type="entry name" value="Metal_Hydrolase"/>
</dbReference>
<keyword evidence="4" id="KW-1185">Reference proteome</keyword>
<dbReference type="Pfam" id="PF04909">
    <property type="entry name" value="Amidohydro_2"/>
    <property type="match status" value="1"/>
</dbReference>
<comment type="similarity">
    <text evidence="1">Belongs to the metallo-dependent hydrolases superfamily.</text>
</comment>
<accession>A0A1V9DYB2</accession>
<dbReference type="Gene3D" id="3.20.20.140">
    <property type="entry name" value="Metal-dependent hydrolases"/>
    <property type="match status" value="1"/>
</dbReference>
<dbReference type="SUPFAM" id="SSF51556">
    <property type="entry name" value="Metallo-dependent hydrolases"/>
    <property type="match status" value="1"/>
</dbReference>
<comment type="caution">
    <text evidence="3">The sequence shown here is derived from an EMBL/GenBank/DDBJ whole genome shotgun (WGS) entry which is preliminary data.</text>
</comment>
<gene>
    <name evidence="3" type="ORF">A4H97_18725</name>
</gene>
<dbReference type="STRING" id="354355.SAMN05660816_02658"/>
<protein>
    <submittedName>
        <fullName evidence="3">Amidohydrolase</fullName>
    </submittedName>
</protein>